<dbReference type="Pfam" id="PF04525">
    <property type="entry name" value="LOR"/>
    <property type="match status" value="1"/>
</dbReference>
<dbReference type="InterPro" id="IPR038595">
    <property type="entry name" value="LOR_sf"/>
</dbReference>
<dbReference type="PANTHER" id="PTHR31087">
    <property type="match status" value="1"/>
</dbReference>
<dbReference type="SUPFAM" id="SSF54518">
    <property type="entry name" value="Tubby C-terminal domain-like"/>
    <property type="match status" value="1"/>
</dbReference>
<proteinExistence type="inferred from homology"/>
<protein>
    <submittedName>
        <fullName evidence="2">Uncharacterized protein</fullName>
    </submittedName>
</protein>
<organism evidence="2 3">
    <name type="scientific">Ambrosia artemisiifolia</name>
    <name type="common">Common ragweed</name>
    <dbReference type="NCBI Taxonomy" id="4212"/>
    <lineage>
        <taxon>Eukaryota</taxon>
        <taxon>Viridiplantae</taxon>
        <taxon>Streptophyta</taxon>
        <taxon>Embryophyta</taxon>
        <taxon>Tracheophyta</taxon>
        <taxon>Spermatophyta</taxon>
        <taxon>Magnoliopsida</taxon>
        <taxon>eudicotyledons</taxon>
        <taxon>Gunneridae</taxon>
        <taxon>Pentapetalae</taxon>
        <taxon>asterids</taxon>
        <taxon>campanulids</taxon>
        <taxon>Asterales</taxon>
        <taxon>Asteraceae</taxon>
        <taxon>Asteroideae</taxon>
        <taxon>Heliantheae alliance</taxon>
        <taxon>Heliantheae</taxon>
        <taxon>Ambrosia</taxon>
    </lineage>
</organism>
<evidence type="ECO:0000256" key="1">
    <source>
        <dbReference type="ARBA" id="ARBA00005437"/>
    </source>
</evidence>
<evidence type="ECO:0000313" key="3">
    <source>
        <dbReference type="Proteomes" id="UP001206925"/>
    </source>
</evidence>
<accession>A0AAD5D387</accession>
<dbReference type="PANTHER" id="PTHR31087:SF122">
    <property type="entry name" value="TUBBY-LIKE PROTEIN"/>
    <property type="match status" value="1"/>
</dbReference>
<reference evidence="2" key="1">
    <citation type="submission" date="2022-06" db="EMBL/GenBank/DDBJ databases">
        <title>Uncovering the hologenomic basis of an extraordinary plant invasion.</title>
        <authorList>
            <person name="Bieker V.C."/>
            <person name="Martin M.D."/>
            <person name="Gilbert T."/>
            <person name="Hodgins K."/>
            <person name="Battlay P."/>
            <person name="Petersen B."/>
            <person name="Wilson J."/>
        </authorList>
    </citation>
    <scope>NUCLEOTIDE SEQUENCE</scope>
    <source>
        <strain evidence="2">AA19_3_7</strain>
        <tissue evidence="2">Leaf</tissue>
    </source>
</reference>
<dbReference type="InterPro" id="IPR025659">
    <property type="entry name" value="Tubby-like_C"/>
</dbReference>
<keyword evidence="3" id="KW-1185">Reference proteome</keyword>
<dbReference type="Proteomes" id="UP001206925">
    <property type="component" value="Unassembled WGS sequence"/>
</dbReference>
<dbReference type="InterPro" id="IPR007612">
    <property type="entry name" value="LOR"/>
</dbReference>
<gene>
    <name evidence="2" type="ORF">M8C21_031002</name>
</gene>
<comment type="caution">
    <text evidence="2">The sequence shown here is derived from an EMBL/GenBank/DDBJ whole genome shotgun (WGS) entry which is preliminary data.</text>
</comment>
<evidence type="ECO:0000313" key="2">
    <source>
        <dbReference type="EMBL" id="KAI7753406.1"/>
    </source>
</evidence>
<comment type="similarity">
    <text evidence="1">Belongs to the LOR family.</text>
</comment>
<dbReference type="Gene3D" id="2.40.160.200">
    <property type="entry name" value="LURP1-related"/>
    <property type="match status" value="1"/>
</dbReference>
<name>A0AAD5D387_AMBAR</name>
<sequence>MTMAQTRDEPAVTPVCVIGLEFINPNQLEVIVETNSRGSLLVTDINHKVMLKAKECNTILHHQLLLLHADDRPIVMVRDKLLTGHKRWKVYLGDSTAKSDMIFSTQAAHAIQSRTNVHVFLANKKRKKDAWDFLIKGSWSKRNCTIYMGDVSNIIAQMRAMEVSENARFVKDRFTLQVFANVDYAFVVALIAIVDATKSSTMRDRVIEVVTDGVIESAIGGMGP</sequence>
<dbReference type="EMBL" id="JAMZMK010005441">
    <property type="protein sequence ID" value="KAI7753406.1"/>
    <property type="molecule type" value="Genomic_DNA"/>
</dbReference>
<dbReference type="AlphaFoldDB" id="A0AAD5D387"/>